<dbReference type="PANTHER" id="PTHR43156">
    <property type="entry name" value="STAGE II SPORULATION PROTEIN E-RELATED"/>
    <property type="match status" value="1"/>
</dbReference>
<evidence type="ECO:0000256" key="3">
    <source>
        <dbReference type="ARBA" id="ARBA00022679"/>
    </source>
</evidence>
<keyword evidence="10" id="KW-0904">Protein phosphatase</keyword>
<dbReference type="GO" id="GO:0005524">
    <property type="term" value="F:ATP binding"/>
    <property type="evidence" value="ECO:0007669"/>
    <property type="project" value="UniProtKB-KW"/>
</dbReference>
<dbReference type="InterPro" id="IPR036457">
    <property type="entry name" value="PPM-type-like_dom_sf"/>
</dbReference>
<keyword evidence="9" id="KW-0460">Magnesium</keyword>
<keyword evidence="7" id="KW-0378">Hydrolase</keyword>
<dbReference type="Pfam" id="PF00989">
    <property type="entry name" value="PAS"/>
    <property type="match status" value="1"/>
</dbReference>
<dbReference type="GO" id="GO:0046872">
    <property type="term" value="F:metal ion binding"/>
    <property type="evidence" value="ECO:0007669"/>
    <property type="project" value="UniProtKB-KW"/>
</dbReference>
<evidence type="ECO:0000256" key="8">
    <source>
        <dbReference type="ARBA" id="ARBA00022840"/>
    </source>
</evidence>
<keyword evidence="18" id="KW-1185">Reference proteome</keyword>
<dbReference type="InterPro" id="IPR013767">
    <property type="entry name" value="PAS_fold"/>
</dbReference>
<accession>A0A132MMC4</accession>
<keyword evidence="2" id="KW-0597">Phosphoprotein</keyword>
<dbReference type="CDD" id="cd00130">
    <property type="entry name" value="PAS"/>
    <property type="match status" value="1"/>
</dbReference>
<dbReference type="PROSITE" id="PS50112">
    <property type="entry name" value="PAS"/>
    <property type="match status" value="1"/>
</dbReference>
<comment type="function">
    <text evidence="13">Primarily acts as an independent SigF regulator that is sensitive to the osmosensory signal, mediating the cross talk of PknD with the SigF regulon. Possesses both phosphatase and kinase activities. The kinase domain functions as a classic anti-sigma factor-like kinase to phosphorylate the anti-anti-sigma factor domain at the canonical regulatory site, and the phosphatase domain antagonizes this activity.</text>
</comment>
<dbReference type="SMART" id="SM00091">
    <property type="entry name" value="PAS"/>
    <property type="match status" value="1"/>
</dbReference>
<evidence type="ECO:0000256" key="2">
    <source>
        <dbReference type="ARBA" id="ARBA00022553"/>
    </source>
</evidence>
<keyword evidence="6" id="KW-0418">Kinase</keyword>
<evidence type="ECO:0000256" key="5">
    <source>
        <dbReference type="ARBA" id="ARBA00022741"/>
    </source>
</evidence>
<protein>
    <recommendedName>
        <fullName evidence="1">protein-serine/threonine phosphatase</fullName>
        <ecNumber evidence="1">3.1.3.16</ecNumber>
    </recommendedName>
    <alternativeName>
        <fullName evidence="15">Protein-serine/threonine phosphatase</fullName>
    </alternativeName>
    <alternativeName>
        <fullName evidence="14">Serine/threonine-protein kinase</fullName>
    </alternativeName>
</protein>
<dbReference type="InterPro" id="IPR003018">
    <property type="entry name" value="GAF"/>
</dbReference>
<sequence>MDIHEPLQGRSSEKPRVASALLEALFTSLDAGVCATDAEGRVTACNPEAERLLGYSAAELLGRPIHELVHHRRSDGRPLPYEECRLLAVARTGCPDRGENEMFVRRDGTLFPVSWSSAPIVVDGVVTGTVVVFEHASCSLAVQPARPAELTVLAEANARLGLLEEASAVLVSALEPREALRRLARIVVPRLADWSVAELLVEPDRLERVAAGHHNADRLAEYGFQWQLSRTNLTAGHPLVRVLHGEGPILLERIEPHAQNPIGAAYPEFFARFGATSAIVAPLTARHHVLGAVTLVRNDPDRPYGKEDLRLVTDLAGRAALAVDNTRLFAAQRQLGEAMQRSLLPRLPKVEGLELAARYVPAGEAAQVGGDWYDAFPLPEGDTALVIGDVAGHGVRSAALMAKVRNMLRALVVDRGGVPSVVLGRLDRALRHLDVADMATGILGYVESSRSGRSWLRWANAGHPPPLLLTPGRRPRLLDQPADLVLGLGHVPREEGRILLPSGSTLLMYTDGLVERRGLTLDVGLARLRRTALALADCPLEDFCDAVLERMGTGASDDITLLAARVP</sequence>
<dbReference type="Proteomes" id="UP000070188">
    <property type="component" value="Unassembled WGS sequence"/>
</dbReference>
<keyword evidence="3" id="KW-0808">Transferase</keyword>
<dbReference type="SMART" id="SM00065">
    <property type="entry name" value="GAF"/>
    <property type="match status" value="1"/>
</dbReference>
<evidence type="ECO:0000256" key="9">
    <source>
        <dbReference type="ARBA" id="ARBA00022842"/>
    </source>
</evidence>
<keyword evidence="11" id="KW-0464">Manganese</keyword>
<evidence type="ECO:0000256" key="15">
    <source>
        <dbReference type="ARBA" id="ARBA00081350"/>
    </source>
</evidence>
<name>A0A132MMC4_9ACTN</name>
<dbReference type="EMBL" id="LAXD01000001">
    <property type="protein sequence ID" value="KWW98869.1"/>
    <property type="molecule type" value="Genomic_DNA"/>
</dbReference>
<dbReference type="GO" id="GO:0004722">
    <property type="term" value="F:protein serine/threonine phosphatase activity"/>
    <property type="evidence" value="ECO:0007669"/>
    <property type="project" value="UniProtKB-EC"/>
</dbReference>
<dbReference type="InterPro" id="IPR001932">
    <property type="entry name" value="PPM-type_phosphatase-like_dom"/>
</dbReference>
<dbReference type="NCBIfam" id="TIGR00229">
    <property type="entry name" value="sensory_box"/>
    <property type="match status" value="1"/>
</dbReference>
<dbReference type="FunFam" id="3.60.40.10:FF:000005">
    <property type="entry name" value="Serine/threonine protein phosphatase"/>
    <property type="match status" value="1"/>
</dbReference>
<dbReference type="SUPFAM" id="SSF55785">
    <property type="entry name" value="PYP-like sensor domain (PAS domain)"/>
    <property type="match status" value="1"/>
</dbReference>
<feature type="domain" description="PAS" evidence="16">
    <location>
        <begin position="18"/>
        <end position="70"/>
    </location>
</feature>
<reference evidence="18" key="1">
    <citation type="submission" date="2015-04" db="EMBL/GenBank/DDBJ databases">
        <title>Physiological reanalysis, assessment of diazotrophy, and genome sequences of multiple isolates of Streptomyces thermoautotrophicus.</title>
        <authorList>
            <person name="MacKellar D.C."/>
            <person name="Lieber L."/>
            <person name="Norman J."/>
            <person name="Bolger A."/>
            <person name="Tobin C."/>
            <person name="Murray J.W."/>
            <person name="Chang R."/>
            <person name="Ford T."/>
            <person name="Nguyen P.Q."/>
            <person name="Woodward J."/>
            <person name="Permingeat H."/>
            <person name="Joshi N.S."/>
            <person name="Silver P.A."/>
            <person name="Usadel B."/>
            <person name="Rutherford A.W."/>
            <person name="Friesen M."/>
            <person name="Prell J."/>
        </authorList>
    </citation>
    <scope>NUCLEOTIDE SEQUENCE [LARGE SCALE GENOMIC DNA]</scope>
    <source>
        <strain evidence="18">H1</strain>
    </source>
</reference>
<dbReference type="RefSeq" id="WP_066883797.1">
    <property type="nucleotide sequence ID" value="NZ_LAXD01000001.1"/>
</dbReference>
<dbReference type="EC" id="3.1.3.16" evidence="1"/>
<evidence type="ECO:0000259" key="16">
    <source>
        <dbReference type="PROSITE" id="PS50112"/>
    </source>
</evidence>
<dbReference type="SUPFAM" id="SSF81606">
    <property type="entry name" value="PP2C-like"/>
    <property type="match status" value="1"/>
</dbReference>
<keyword evidence="8" id="KW-0067">ATP-binding</keyword>
<gene>
    <name evidence="17" type="ORF">LI90_499</name>
</gene>
<dbReference type="GO" id="GO:0016301">
    <property type="term" value="F:kinase activity"/>
    <property type="evidence" value="ECO:0007669"/>
    <property type="project" value="UniProtKB-KW"/>
</dbReference>
<dbReference type="Gene3D" id="3.30.450.40">
    <property type="match status" value="1"/>
</dbReference>
<keyword evidence="4" id="KW-0479">Metal-binding</keyword>
<evidence type="ECO:0000256" key="6">
    <source>
        <dbReference type="ARBA" id="ARBA00022777"/>
    </source>
</evidence>
<dbReference type="STRING" id="1469144.LI90_499"/>
<evidence type="ECO:0000256" key="10">
    <source>
        <dbReference type="ARBA" id="ARBA00022912"/>
    </source>
</evidence>
<proteinExistence type="predicted"/>
<dbReference type="InterPro" id="IPR052016">
    <property type="entry name" value="Bact_Sigma-Reg"/>
</dbReference>
<comment type="caution">
    <text evidence="17">The sequence shown here is derived from an EMBL/GenBank/DDBJ whole genome shotgun (WGS) entry which is preliminary data.</text>
</comment>
<dbReference type="PATRIC" id="fig|1469144.10.peg.596"/>
<evidence type="ECO:0000313" key="18">
    <source>
        <dbReference type="Proteomes" id="UP000070188"/>
    </source>
</evidence>
<dbReference type="InterPro" id="IPR000014">
    <property type="entry name" value="PAS"/>
</dbReference>
<organism evidence="17 18">
    <name type="scientific">Carbonactinospora thermoautotrophica</name>
    <dbReference type="NCBI Taxonomy" id="1469144"/>
    <lineage>
        <taxon>Bacteria</taxon>
        <taxon>Bacillati</taxon>
        <taxon>Actinomycetota</taxon>
        <taxon>Actinomycetes</taxon>
        <taxon>Kitasatosporales</taxon>
        <taxon>Carbonactinosporaceae</taxon>
        <taxon>Carbonactinospora</taxon>
    </lineage>
</organism>
<comment type="catalytic activity">
    <reaction evidence="12">
        <text>O-phospho-L-seryl-[protein] + H2O = L-seryl-[protein] + phosphate</text>
        <dbReference type="Rhea" id="RHEA:20629"/>
        <dbReference type="Rhea" id="RHEA-COMP:9863"/>
        <dbReference type="Rhea" id="RHEA-COMP:11604"/>
        <dbReference type="ChEBI" id="CHEBI:15377"/>
        <dbReference type="ChEBI" id="CHEBI:29999"/>
        <dbReference type="ChEBI" id="CHEBI:43474"/>
        <dbReference type="ChEBI" id="CHEBI:83421"/>
        <dbReference type="EC" id="3.1.3.16"/>
    </reaction>
</comment>
<dbReference type="PANTHER" id="PTHR43156:SF2">
    <property type="entry name" value="STAGE II SPORULATION PROTEIN E"/>
    <property type="match status" value="1"/>
</dbReference>
<keyword evidence="5" id="KW-0547">Nucleotide-binding</keyword>
<evidence type="ECO:0000256" key="14">
    <source>
        <dbReference type="ARBA" id="ARBA00075117"/>
    </source>
</evidence>
<evidence type="ECO:0000256" key="7">
    <source>
        <dbReference type="ARBA" id="ARBA00022801"/>
    </source>
</evidence>
<dbReference type="InterPro" id="IPR029016">
    <property type="entry name" value="GAF-like_dom_sf"/>
</dbReference>
<evidence type="ECO:0000256" key="4">
    <source>
        <dbReference type="ARBA" id="ARBA00022723"/>
    </source>
</evidence>
<dbReference type="Gene3D" id="3.60.40.10">
    <property type="entry name" value="PPM-type phosphatase domain"/>
    <property type="match status" value="1"/>
</dbReference>
<dbReference type="InterPro" id="IPR035965">
    <property type="entry name" value="PAS-like_dom_sf"/>
</dbReference>
<evidence type="ECO:0000256" key="1">
    <source>
        <dbReference type="ARBA" id="ARBA00013081"/>
    </source>
</evidence>
<dbReference type="Pfam" id="PF07228">
    <property type="entry name" value="SpoIIE"/>
    <property type="match status" value="1"/>
</dbReference>
<dbReference type="Pfam" id="PF13492">
    <property type="entry name" value="GAF_3"/>
    <property type="match status" value="1"/>
</dbReference>
<dbReference type="SUPFAM" id="SSF55781">
    <property type="entry name" value="GAF domain-like"/>
    <property type="match status" value="1"/>
</dbReference>
<evidence type="ECO:0000256" key="13">
    <source>
        <dbReference type="ARBA" id="ARBA00056274"/>
    </source>
</evidence>
<dbReference type="SMART" id="SM00331">
    <property type="entry name" value="PP2C_SIG"/>
    <property type="match status" value="1"/>
</dbReference>
<evidence type="ECO:0000256" key="11">
    <source>
        <dbReference type="ARBA" id="ARBA00023211"/>
    </source>
</evidence>
<evidence type="ECO:0000313" key="17">
    <source>
        <dbReference type="EMBL" id="KWW98869.1"/>
    </source>
</evidence>
<dbReference type="GO" id="GO:0006355">
    <property type="term" value="P:regulation of DNA-templated transcription"/>
    <property type="evidence" value="ECO:0007669"/>
    <property type="project" value="InterPro"/>
</dbReference>
<dbReference type="Gene3D" id="3.30.450.20">
    <property type="entry name" value="PAS domain"/>
    <property type="match status" value="1"/>
</dbReference>
<dbReference type="AlphaFoldDB" id="A0A132MMC4"/>
<evidence type="ECO:0000256" key="12">
    <source>
        <dbReference type="ARBA" id="ARBA00047761"/>
    </source>
</evidence>